<dbReference type="InterPro" id="IPR000888">
    <property type="entry name" value="RmlC-like"/>
</dbReference>
<dbReference type="SUPFAM" id="SSF51182">
    <property type="entry name" value="RmlC-like cupins"/>
    <property type="match status" value="1"/>
</dbReference>
<sequence length="205" mass="23313">MPTEFDTFEIQGPVLFVPNRHRDARGVFAETFRVDEFRDAIGDVDLVQENQSISHPINTVRGLHYQAEPHVQGKLMRVLQGAVLDVAVDIRPHSPTFGRHIKIELSAENWYQLWIPPGFAHGFKTLRPDTHVMYKVSDYYSPSHDHGIAWNDADLGIDWELYGQQAVVSDKDRQQPRFCDVTAQFMAGSIPPSDATLQQGRYAAR</sequence>
<feature type="active site" description="Proton acceptor" evidence="5">
    <location>
        <position position="64"/>
    </location>
</feature>
<dbReference type="GO" id="GO:0000271">
    <property type="term" value="P:polysaccharide biosynthetic process"/>
    <property type="evidence" value="ECO:0007669"/>
    <property type="project" value="TreeGrafter"/>
</dbReference>
<evidence type="ECO:0000256" key="5">
    <source>
        <dbReference type="PIRSR" id="PIRSR600888-1"/>
    </source>
</evidence>
<dbReference type="PANTHER" id="PTHR21047">
    <property type="entry name" value="DTDP-6-DEOXY-D-GLUCOSE-3,5 EPIMERASE"/>
    <property type="match status" value="1"/>
</dbReference>
<accession>E7C4Q5</accession>
<comment type="function">
    <text evidence="2 7">Catalyzes the epimerization of the C3' and C5'positions of dTDP-6-deoxy-D-xylo-4-hexulose, forming dTDP-6-deoxy-L-lyxo-4-hexulose.</text>
</comment>
<comment type="subunit">
    <text evidence="7">Homodimer.</text>
</comment>
<evidence type="ECO:0000256" key="3">
    <source>
        <dbReference type="ARBA" id="ARBA00012098"/>
    </source>
</evidence>
<evidence type="ECO:0000256" key="2">
    <source>
        <dbReference type="ARBA" id="ARBA00001997"/>
    </source>
</evidence>
<dbReference type="NCBIfam" id="TIGR01221">
    <property type="entry name" value="rmlC"/>
    <property type="match status" value="1"/>
</dbReference>
<evidence type="ECO:0000256" key="6">
    <source>
        <dbReference type="PIRSR" id="PIRSR600888-3"/>
    </source>
</evidence>
<comment type="pathway">
    <text evidence="7">Carbohydrate biosynthesis; dTDP-L-rhamnose biosynthesis.</text>
</comment>
<name>E7C4Q5_9PROT</name>
<evidence type="ECO:0000313" key="8">
    <source>
        <dbReference type="EMBL" id="ADI22429.1"/>
    </source>
</evidence>
<feature type="site" description="Participates in a stacking interaction with the thymidine ring of dTDP-4-oxo-6-deoxyglucose" evidence="6">
    <location>
        <position position="140"/>
    </location>
</feature>
<reference evidence="8" key="1">
    <citation type="submission" date="2010-01" db="EMBL/GenBank/DDBJ databases">
        <title>Genome fragments of uncultured bacteria from the North Pacific subtropical Gyre.</title>
        <authorList>
            <person name="Pham V.D."/>
            <person name="Delong E.F."/>
        </authorList>
    </citation>
    <scope>NUCLEOTIDE SEQUENCE</scope>
</reference>
<dbReference type="Gene3D" id="2.60.120.10">
    <property type="entry name" value="Jelly Rolls"/>
    <property type="match status" value="1"/>
</dbReference>
<comment type="catalytic activity">
    <reaction evidence="1 7">
        <text>dTDP-4-dehydro-6-deoxy-alpha-D-glucose = dTDP-4-dehydro-beta-L-rhamnose</text>
        <dbReference type="Rhea" id="RHEA:16969"/>
        <dbReference type="ChEBI" id="CHEBI:57649"/>
        <dbReference type="ChEBI" id="CHEBI:62830"/>
        <dbReference type="EC" id="5.1.3.13"/>
    </reaction>
</comment>
<dbReference type="EC" id="5.1.3.13" evidence="3 7"/>
<evidence type="ECO:0000256" key="4">
    <source>
        <dbReference type="ARBA" id="ARBA00019595"/>
    </source>
</evidence>
<organism evidence="8">
    <name type="scientific">uncultured Rhodospirillales bacterium HF0500_02H05</name>
    <dbReference type="NCBI Taxonomy" id="723610"/>
    <lineage>
        <taxon>Bacteria</taxon>
        <taxon>Pseudomonadati</taxon>
        <taxon>Pseudomonadota</taxon>
        <taxon>Alphaproteobacteria</taxon>
        <taxon>Rhodospirillales</taxon>
        <taxon>environmental samples</taxon>
    </lineage>
</organism>
<dbReference type="UniPathway" id="UPA00124"/>
<dbReference type="AlphaFoldDB" id="E7C4Q5"/>
<feature type="active site" description="Proton donor" evidence="5">
    <location>
        <position position="134"/>
    </location>
</feature>
<dbReference type="GO" id="GO:0019305">
    <property type="term" value="P:dTDP-rhamnose biosynthetic process"/>
    <property type="evidence" value="ECO:0007669"/>
    <property type="project" value="UniProtKB-UniRule"/>
</dbReference>
<dbReference type="Pfam" id="PF00908">
    <property type="entry name" value="dTDP_sugar_isom"/>
    <property type="match status" value="1"/>
</dbReference>
<dbReference type="GO" id="GO:0008830">
    <property type="term" value="F:dTDP-4-dehydrorhamnose 3,5-epimerase activity"/>
    <property type="evidence" value="ECO:0007669"/>
    <property type="project" value="UniProtKB-UniRule"/>
</dbReference>
<protein>
    <recommendedName>
        <fullName evidence="4 7">dTDP-4-dehydrorhamnose 3,5-epimerase</fullName>
        <ecNumber evidence="3 7">5.1.3.13</ecNumber>
    </recommendedName>
    <alternativeName>
        <fullName evidence="7">Thymidine diphospho-4-keto-rhamnose 3,5-epimerase</fullName>
    </alternativeName>
</protein>
<dbReference type="InterPro" id="IPR014710">
    <property type="entry name" value="RmlC-like_jellyroll"/>
</dbReference>
<proteinExistence type="inferred from homology"/>
<dbReference type="InterPro" id="IPR011051">
    <property type="entry name" value="RmlC_Cupin_sf"/>
</dbReference>
<dbReference type="EMBL" id="GU567985">
    <property type="protein sequence ID" value="ADI22429.1"/>
    <property type="molecule type" value="Genomic_DNA"/>
</dbReference>
<dbReference type="PANTHER" id="PTHR21047:SF2">
    <property type="entry name" value="THYMIDINE DIPHOSPHO-4-KETO-RHAMNOSE 3,5-EPIMERASE"/>
    <property type="match status" value="1"/>
</dbReference>
<evidence type="ECO:0000256" key="1">
    <source>
        <dbReference type="ARBA" id="ARBA00001298"/>
    </source>
</evidence>
<dbReference type="GO" id="GO:0005829">
    <property type="term" value="C:cytosol"/>
    <property type="evidence" value="ECO:0007669"/>
    <property type="project" value="TreeGrafter"/>
</dbReference>
<dbReference type="CDD" id="cd00438">
    <property type="entry name" value="cupin_RmlC"/>
    <property type="match status" value="1"/>
</dbReference>
<evidence type="ECO:0000256" key="7">
    <source>
        <dbReference type="RuleBase" id="RU364069"/>
    </source>
</evidence>
<keyword evidence="7" id="KW-0413">Isomerase</keyword>
<comment type="similarity">
    <text evidence="7">Belongs to the dTDP-4-dehydrorhamnose 3,5-epimerase family.</text>
</comment>